<name>A0A4R2N4F1_9BURK</name>
<dbReference type="AlphaFoldDB" id="A0A4R2N4F1"/>
<gene>
    <name evidence="3" type="ORF">EV674_12424</name>
</gene>
<dbReference type="Pfam" id="PF01583">
    <property type="entry name" value="APS_kinase"/>
    <property type="match status" value="1"/>
</dbReference>
<evidence type="ECO:0000313" key="3">
    <source>
        <dbReference type="EMBL" id="TCP15437.1"/>
    </source>
</evidence>
<dbReference type="InterPro" id="IPR027417">
    <property type="entry name" value="P-loop_NTPase"/>
</dbReference>
<dbReference type="Gene3D" id="3.40.50.300">
    <property type="entry name" value="P-loop containing nucleotide triphosphate hydrolases"/>
    <property type="match status" value="1"/>
</dbReference>
<keyword evidence="1" id="KW-0808">Transferase</keyword>
<feature type="domain" description="APS kinase" evidence="2">
    <location>
        <begin position="13"/>
        <end position="155"/>
    </location>
</feature>
<reference evidence="3 4" key="1">
    <citation type="submission" date="2019-03" db="EMBL/GenBank/DDBJ databases">
        <title>Genomic Encyclopedia of Type Strains, Phase IV (KMG-IV): sequencing the most valuable type-strain genomes for metagenomic binning, comparative biology and taxonomic classification.</title>
        <authorList>
            <person name="Goeker M."/>
        </authorList>
    </citation>
    <scope>NUCLEOTIDE SEQUENCE [LARGE SCALE GENOMIC DNA]</scope>
    <source>
        <strain evidence="3 4">DSM 1837</strain>
    </source>
</reference>
<dbReference type="EMBL" id="SLXH01000024">
    <property type="protein sequence ID" value="TCP15437.1"/>
    <property type="molecule type" value="Genomic_DNA"/>
</dbReference>
<organism evidence="3 4">
    <name type="scientific">Simplicispira metamorpha</name>
    <dbReference type="NCBI Taxonomy" id="80881"/>
    <lineage>
        <taxon>Bacteria</taxon>
        <taxon>Pseudomonadati</taxon>
        <taxon>Pseudomonadota</taxon>
        <taxon>Betaproteobacteria</taxon>
        <taxon>Burkholderiales</taxon>
        <taxon>Comamonadaceae</taxon>
        <taxon>Simplicispira</taxon>
    </lineage>
</organism>
<accession>A0A4R2N4F1</accession>
<protein>
    <submittedName>
        <fullName evidence="3">Adenylylsulfate kinase</fullName>
    </submittedName>
</protein>
<dbReference type="GO" id="GO:0016301">
    <property type="term" value="F:kinase activity"/>
    <property type="evidence" value="ECO:0007669"/>
    <property type="project" value="UniProtKB-KW"/>
</dbReference>
<proteinExistence type="predicted"/>
<dbReference type="RefSeq" id="WP_157983692.1">
    <property type="nucleotide sequence ID" value="NZ_QXNC01000021.1"/>
</dbReference>
<dbReference type="OrthoDB" id="9804504at2"/>
<evidence type="ECO:0000313" key="4">
    <source>
        <dbReference type="Proteomes" id="UP000295182"/>
    </source>
</evidence>
<comment type="caution">
    <text evidence="3">The sequence shown here is derived from an EMBL/GenBank/DDBJ whole genome shotgun (WGS) entry which is preliminary data.</text>
</comment>
<sequence>MTFVSDAPGSAPILWITGLSGVGKTTLARAVVAALRGQGEHPLLLDGDGVRNALEPPEQACLHDAPLRQMRAWRMARLARLAAMQGVPVVVATISLLHAVQSWSRAGPAPYAEVVLLADLAVLRQRKPQLYAGAGSPVVGVDIAPEFPVQPELVLQQSFEQAQMAVHCERVLQLWQDLRAPQRRGT</sequence>
<keyword evidence="3" id="KW-0418">Kinase</keyword>
<evidence type="ECO:0000259" key="2">
    <source>
        <dbReference type="Pfam" id="PF01583"/>
    </source>
</evidence>
<dbReference type="Proteomes" id="UP000295182">
    <property type="component" value="Unassembled WGS sequence"/>
</dbReference>
<evidence type="ECO:0000256" key="1">
    <source>
        <dbReference type="ARBA" id="ARBA00022679"/>
    </source>
</evidence>
<keyword evidence="4" id="KW-1185">Reference proteome</keyword>
<dbReference type="InterPro" id="IPR059117">
    <property type="entry name" value="APS_kinase_dom"/>
</dbReference>
<dbReference type="SUPFAM" id="SSF52540">
    <property type="entry name" value="P-loop containing nucleoside triphosphate hydrolases"/>
    <property type="match status" value="1"/>
</dbReference>